<dbReference type="Gene3D" id="2.115.10.20">
    <property type="entry name" value="Glycosyl hydrolase domain, family 43"/>
    <property type="match status" value="1"/>
</dbReference>
<evidence type="ECO:0000256" key="7">
    <source>
        <dbReference type="RuleBase" id="RU361187"/>
    </source>
</evidence>
<dbReference type="InterPro" id="IPR006710">
    <property type="entry name" value="Glyco_hydro_43"/>
</dbReference>
<keyword evidence="10" id="KW-1185">Reference proteome</keyword>
<feature type="active site" description="Proton acceptor" evidence="5">
    <location>
        <position position="15"/>
    </location>
</feature>
<comment type="caution">
    <text evidence="9">The sequence shown here is derived from an EMBL/GenBank/DDBJ whole genome shotgun (WGS) entry which is preliminary data.</text>
</comment>
<proteinExistence type="inferred from homology"/>
<dbReference type="SUPFAM" id="SSF49899">
    <property type="entry name" value="Concanavalin A-like lectins/glucanases"/>
    <property type="match status" value="1"/>
</dbReference>
<dbReference type="InterPro" id="IPR051795">
    <property type="entry name" value="Glycosyl_Hydrlase_43"/>
</dbReference>
<dbReference type="CDD" id="cd18617">
    <property type="entry name" value="GH43_XynB-like"/>
    <property type="match status" value="1"/>
</dbReference>
<evidence type="ECO:0000256" key="6">
    <source>
        <dbReference type="PIRSR" id="PIRSR606710-2"/>
    </source>
</evidence>
<dbReference type="Gene3D" id="2.60.120.200">
    <property type="match status" value="1"/>
</dbReference>
<dbReference type="Proteomes" id="UP001149954">
    <property type="component" value="Unassembled WGS sequence"/>
</dbReference>
<dbReference type="SUPFAM" id="SSF75005">
    <property type="entry name" value="Arabinanase/levansucrase/invertase"/>
    <property type="match status" value="1"/>
</dbReference>
<feature type="site" description="Important for catalytic activity, responsible for pKa modulation of the active site Glu and correct orientation of both the proton donor and substrate" evidence="6">
    <location>
        <position position="143"/>
    </location>
</feature>
<dbReference type="InterPro" id="IPR023296">
    <property type="entry name" value="Glyco_hydro_beta-prop_sf"/>
</dbReference>
<comment type="similarity">
    <text evidence="1 7">Belongs to the glycosyl hydrolase 43 family.</text>
</comment>
<dbReference type="GO" id="GO:0004553">
    <property type="term" value="F:hydrolase activity, hydrolyzing O-glycosyl compounds"/>
    <property type="evidence" value="ECO:0007669"/>
    <property type="project" value="InterPro"/>
</dbReference>
<feature type="active site" description="Proton donor" evidence="5">
    <location>
        <position position="197"/>
    </location>
</feature>
<protein>
    <submittedName>
        <fullName evidence="9">Glycosyl hydrolase</fullName>
    </submittedName>
</protein>
<reference evidence="9" key="2">
    <citation type="journal article" date="2023" name="IMA Fungus">
        <title>Comparative genomic study of the Penicillium genus elucidates a diverse pangenome and 15 lateral gene transfer events.</title>
        <authorList>
            <person name="Petersen C."/>
            <person name="Sorensen T."/>
            <person name="Nielsen M.R."/>
            <person name="Sondergaard T.E."/>
            <person name="Sorensen J.L."/>
            <person name="Fitzpatrick D.A."/>
            <person name="Frisvad J.C."/>
            <person name="Nielsen K.L."/>
        </authorList>
    </citation>
    <scope>NUCLEOTIDE SEQUENCE</scope>
    <source>
        <strain evidence="9">IBT 29495</strain>
    </source>
</reference>
<dbReference type="EMBL" id="JAPWDS010000005">
    <property type="protein sequence ID" value="KAJ5496766.1"/>
    <property type="molecule type" value="Genomic_DNA"/>
</dbReference>
<dbReference type="PANTHER" id="PTHR42812:SF12">
    <property type="entry name" value="BETA-XYLOSIDASE-RELATED"/>
    <property type="match status" value="1"/>
</dbReference>
<sequence length="515" mass="57371">MSDTVNPIVPGFAPDPSVVKVDDWFYLINSSFHVFPGLPIYASQDLISWQQIGNAINRQSQLSLAKSEANLYSVDDGKFLVGSGGLYAPTIRHRQGTFYVVCTNVVRASGETRDATENFIVSTDDIWSGTWSDPIYFEFDGIDPSLLFDDDGKVYLQGSGGVGPGTTINLFEIDPNTGAKLSEEEVIWHGTGDIYPEGPHLYKYKGWYYLLIAEGGTHGGHMVTMARSQNVFGPYESCPNNPVLTARGTQEYIQYTGHCELFQDEKRQWWGVCIGAHLEDQGRCPMGRETFLTRVDWDDEWPVFDQVKSNPRSLSATRSSSHLTADAGMDYLYIRDAVMSNYRLENNTSSVTLTASSVDLSHPEHSPTFIGKRQRQLTGTSTVILEGIKGSWSSAKIQAGLTCYKEEHRYSRIYYDAAQQAVVLELVNAGQKIVRTEKHTLGEVPRSLLFRIEYTEKQYSLFYSLLPHVGNDWTCLGTVDTLDVTDPDFTGPIIGVYAVGEAEGVQIQFEGLNVD</sequence>
<dbReference type="InterPro" id="IPR041542">
    <property type="entry name" value="GH43_C2"/>
</dbReference>
<evidence type="ECO:0000256" key="4">
    <source>
        <dbReference type="ARBA" id="ARBA00023295"/>
    </source>
</evidence>
<evidence type="ECO:0000259" key="8">
    <source>
        <dbReference type="Pfam" id="PF17851"/>
    </source>
</evidence>
<keyword evidence="3 7" id="KW-0378">Hydrolase</keyword>
<accession>A0A9X0C3Q3</accession>
<dbReference type="InterPro" id="IPR013320">
    <property type="entry name" value="ConA-like_dom_sf"/>
</dbReference>
<dbReference type="Pfam" id="PF17851">
    <property type="entry name" value="GH43_C2"/>
    <property type="match status" value="1"/>
</dbReference>
<evidence type="ECO:0000313" key="10">
    <source>
        <dbReference type="Proteomes" id="UP001149954"/>
    </source>
</evidence>
<dbReference type="GO" id="GO:0005975">
    <property type="term" value="P:carbohydrate metabolic process"/>
    <property type="evidence" value="ECO:0007669"/>
    <property type="project" value="InterPro"/>
</dbReference>
<keyword evidence="2" id="KW-0732">Signal</keyword>
<feature type="domain" description="Beta-xylosidase C-terminal Concanavalin A-like" evidence="8">
    <location>
        <begin position="327"/>
        <end position="503"/>
    </location>
</feature>
<name>A0A9X0C3Q3_9EURO</name>
<reference evidence="9" key="1">
    <citation type="submission" date="2022-12" db="EMBL/GenBank/DDBJ databases">
        <authorList>
            <person name="Petersen C."/>
        </authorList>
    </citation>
    <scope>NUCLEOTIDE SEQUENCE</scope>
    <source>
        <strain evidence="9">IBT 29495</strain>
    </source>
</reference>
<evidence type="ECO:0000256" key="2">
    <source>
        <dbReference type="ARBA" id="ARBA00022729"/>
    </source>
</evidence>
<organism evidence="9 10">
    <name type="scientific">Penicillium fimorum</name>
    <dbReference type="NCBI Taxonomy" id="1882269"/>
    <lineage>
        <taxon>Eukaryota</taxon>
        <taxon>Fungi</taxon>
        <taxon>Dikarya</taxon>
        <taxon>Ascomycota</taxon>
        <taxon>Pezizomycotina</taxon>
        <taxon>Eurotiomycetes</taxon>
        <taxon>Eurotiomycetidae</taxon>
        <taxon>Eurotiales</taxon>
        <taxon>Aspergillaceae</taxon>
        <taxon>Penicillium</taxon>
    </lineage>
</organism>
<evidence type="ECO:0000256" key="3">
    <source>
        <dbReference type="ARBA" id="ARBA00022801"/>
    </source>
</evidence>
<dbReference type="PANTHER" id="PTHR42812">
    <property type="entry name" value="BETA-XYLOSIDASE"/>
    <property type="match status" value="1"/>
</dbReference>
<keyword evidence="4 7" id="KW-0326">Glycosidase</keyword>
<gene>
    <name evidence="9" type="ORF">N7463_008753</name>
</gene>
<evidence type="ECO:0000313" key="9">
    <source>
        <dbReference type="EMBL" id="KAJ5496766.1"/>
    </source>
</evidence>
<dbReference type="AlphaFoldDB" id="A0A9X0C3Q3"/>
<dbReference type="OrthoDB" id="2139957at2759"/>
<evidence type="ECO:0000256" key="5">
    <source>
        <dbReference type="PIRSR" id="PIRSR606710-1"/>
    </source>
</evidence>
<evidence type="ECO:0000256" key="1">
    <source>
        <dbReference type="ARBA" id="ARBA00009865"/>
    </source>
</evidence>
<dbReference type="Pfam" id="PF04616">
    <property type="entry name" value="Glyco_hydro_43"/>
    <property type="match status" value="1"/>
</dbReference>